<proteinExistence type="predicted"/>
<dbReference type="AlphaFoldDB" id="A0A2G8R834"/>
<keyword evidence="2" id="KW-1003">Cell membrane</keyword>
<dbReference type="OrthoDB" id="9788453at2"/>
<dbReference type="InterPro" id="IPR020846">
    <property type="entry name" value="MFS_dom"/>
</dbReference>
<feature type="transmembrane region" description="Helical" evidence="6">
    <location>
        <begin position="82"/>
        <end position="103"/>
    </location>
</feature>
<dbReference type="GO" id="GO:0005886">
    <property type="term" value="C:plasma membrane"/>
    <property type="evidence" value="ECO:0007669"/>
    <property type="project" value="UniProtKB-SubCell"/>
</dbReference>
<dbReference type="PANTHER" id="PTHR43124">
    <property type="entry name" value="PURINE EFFLUX PUMP PBUE"/>
    <property type="match status" value="1"/>
</dbReference>
<name>A0A2G8R834_9RHOB</name>
<evidence type="ECO:0000256" key="3">
    <source>
        <dbReference type="ARBA" id="ARBA00022692"/>
    </source>
</evidence>
<dbReference type="SUPFAM" id="SSF103473">
    <property type="entry name" value="MFS general substrate transporter"/>
    <property type="match status" value="1"/>
</dbReference>
<feature type="non-terminal residue" evidence="8">
    <location>
        <position position="1"/>
    </location>
</feature>
<dbReference type="Proteomes" id="UP000231259">
    <property type="component" value="Unassembled WGS sequence"/>
</dbReference>
<evidence type="ECO:0000259" key="7">
    <source>
        <dbReference type="PROSITE" id="PS50850"/>
    </source>
</evidence>
<keyword evidence="5 6" id="KW-0472">Membrane</keyword>
<dbReference type="Pfam" id="PF07690">
    <property type="entry name" value="MFS_1"/>
    <property type="match status" value="1"/>
</dbReference>
<keyword evidence="3 6" id="KW-0812">Transmembrane</keyword>
<evidence type="ECO:0000256" key="1">
    <source>
        <dbReference type="ARBA" id="ARBA00004651"/>
    </source>
</evidence>
<feature type="transmembrane region" description="Helical" evidence="6">
    <location>
        <begin position="178"/>
        <end position="206"/>
    </location>
</feature>
<evidence type="ECO:0000313" key="9">
    <source>
        <dbReference type="Proteomes" id="UP000231259"/>
    </source>
</evidence>
<dbReference type="PROSITE" id="PS50850">
    <property type="entry name" value="MFS"/>
    <property type="match status" value="1"/>
</dbReference>
<organism evidence="8 9">
    <name type="scientific">Puniceibacterium antarcticum</name>
    <dbReference type="NCBI Taxonomy" id="1206336"/>
    <lineage>
        <taxon>Bacteria</taxon>
        <taxon>Pseudomonadati</taxon>
        <taxon>Pseudomonadota</taxon>
        <taxon>Alphaproteobacteria</taxon>
        <taxon>Rhodobacterales</taxon>
        <taxon>Paracoccaceae</taxon>
        <taxon>Puniceibacterium</taxon>
    </lineage>
</organism>
<evidence type="ECO:0000256" key="4">
    <source>
        <dbReference type="ARBA" id="ARBA00022989"/>
    </source>
</evidence>
<comment type="caution">
    <text evidence="8">The sequence shown here is derived from an EMBL/GenBank/DDBJ whole genome shotgun (WGS) entry which is preliminary data.</text>
</comment>
<dbReference type="Gene3D" id="1.20.1250.20">
    <property type="entry name" value="MFS general substrate transporter like domains"/>
    <property type="match status" value="1"/>
</dbReference>
<dbReference type="RefSeq" id="WP_143520971.1">
    <property type="nucleotide sequence ID" value="NZ_AWWI01000159.1"/>
</dbReference>
<keyword evidence="4 6" id="KW-1133">Transmembrane helix</keyword>
<feature type="domain" description="Major facilitator superfamily (MFS) profile" evidence="7">
    <location>
        <begin position="1"/>
        <end position="221"/>
    </location>
</feature>
<evidence type="ECO:0000256" key="6">
    <source>
        <dbReference type="SAM" id="Phobius"/>
    </source>
</evidence>
<comment type="subcellular location">
    <subcellularLocation>
        <location evidence="1">Cell membrane</location>
        <topology evidence="1">Multi-pass membrane protein</topology>
    </subcellularLocation>
</comment>
<feature type="transmembrane region" description="Helical" evidence="6">
    <location>
        <begin position="109"/>
        <end position="131"/>
    </location>
</feature>
<feature type="transmembrane region" description="Helical" evidence="6">
    <location>
        <begin position="50"/>
        <end position="70"/>
    </location>
</feature>
<dbReference type="InterPro" id="IPR011701">
    <property type="entry name" value="MFS"/>
</dbReference>
<sequence length="221" mass="22447">AVGSAATAIPLIAATRALPRRMLFLTALSVFCLTHLAVACLSNYPVILAARVVAGVMSGVIWSMVAGYAVRLSNAQTMGRAIAIAMTGSAVAMAAGLPLGSYVGTLLGWRASFGLLALLSLGLMGWIVACIPRAPAAAKQSRASVRDVAMMPGVSVVLALAGIAMLGHYTLYTYIAPLAIGFVLPGGTTAGLTLFGVGAVGGVVFAGQVVDRHLRSFALSM</sequence>
<reference evidence="8 9" key="1">
    <citation type="submission" date="2013-09" db="EMBL/GenBank/DDBJ databases">
        <title>Genome sequencing of Phaeobacter antarcticus sp. nov. SM1211.</title>
        <authorList>
            <person name="Zhang X.-Y."/>
            <person name="Liu C."/>
            <person name="Chen X.-L."/>
            <person name="Xie B.-B."/>
            <person name="Qin Q.-L."/>
            <person name="Rong J.-C."/>
            <person name="Zhang Y.-Z."/>
        </authorList>
    </citation>
    <scope>NUCLEOTIDE SEQUENCE [LARGE SCALE GENOMIC DNA]</scope>
    <source>
        <strain evidence="8 9">SM1211</strain>
    </source>
</reference>
<evidence type="ECO:0000256" key="2">
    <source>
        <dbReference type="ARBA" id="ARBA00022475"/>
    </source>
</evidence>
<keyword evidence="9" id="KW-1185">Reference proteome</keyword>
<gene>
    <name evidence="8" type="ORF">P775_23545</name>
</gene>
<dbReference type="InterPro" id="IPR036259">
    <property type="entry name" value="MFS_trans_sf"/>
</dbReference>
<feature type="transmembrane region" description="Helical" evidence="6">
    <location>
        <begin position="152"/>
        <end position="172"/>
    </location>
</feature>
<feature type="non-terminal residue" evidence="8">
    <location>
        <position position="221"/>
    </location>
</feature>
<dbReference type="GO" id="GO:0022857">
    <property type="term" value="F:transmembrane transporter activity"/>
    <property type="evidence" value="ECO:0007669"/>
    <property type="project" value="InterPro"/>
</dbReference>
<evidence type="ECO:0000256" key="5">
    <source>
        <dbReference type="ARBA" id="ARBA00023136"/>
    </source>
</evidence>
<evidence type="ECO:0000313" key="8">
    <source>
        <dbReference type="EMBL" id="PIL17705.1"/>
    </source>
</evidence>
<dbReference type="InterPro" id="IPR050189">
    <property type="entry name" value="MFS_Efflux_Transporters"/>
</dbReference>
<feature type="transmembrane region" description="Helical" evidence="6">
    <location>
        <begin position="22"/>
        <end position="44"/>
    </location>
</feature>
<protein>
    <recommendedName>
        <fullName evidence="7">Major facilitator superfamily (MFS) profile domain-containing protein</fullName>
    </recommendedName>
</protein>
<dbReference type="EMBL" id="AWWI01000159">
    <property type="protein sequence ID" value="PIL17705.1"/>
    <property type="molecule type" value="Genomic_DNA"/>
</dbReference>
<accession>A0A2G8R834</accession>
<dbReference type="PANTHER" id="PTHR43124:SF3">
    <property type="entry name" value="CHLORAMPHENICOL EFFLUX PUMP RV0191"/>
    <property type="match status" value="1"/>
</dbReference>